<name>A0A3B0ZDJ6_9ZZZZ</name>
<evidence type="ECO:0000256" key="4">
    <source>
        <dbReference type="ARBA" id="ARBA00022884"/>
    </source>
</evidence>
<dbReference type="EMBL" id="UOFP01000169">
    <property type="protein sequence ID" value="VAW87060.1"/>
    <property type="molecule type" value="Genomic_DNA"/>
</dbReference>
<dbReference type="AlphaFoldDB" id="A0A3B0ZDJ6"/>
<dbReference type="PANTHER" id="PTHR17224:SF1">
    <property type="entry name" value="PEPTIDYL-TRNA HYDROLASE"/>
    <property type="match status" value="1"/>
</dbReference>
<evidence type="ECO:0000256" key="5">
    <source>
        <dbReference type="ARBA" id="ARBA00038063"/>
    </source>
</evidence>
<gene>
    <name evidence="6" type="ORF">MNBD_GAMMA18-1836</name>
</gene>
<dbReference type="HAMAP" id="MF_00083">
    <property type="entry name" value="Pept_tRNA_hydro_bact"/>
    <property type="match status" value="1"/>
</dbReference>
<dbReference type="InterPro" id="IPR036416">
    <property type="entry name" value="Pept_tRNA_hydro_sf"/>
</dbReference>
<accession>A0A3B0ZDJ6</accession>
<dbReference type="EC" id="3.1.1.29" evidence="1"/>
<proteinExistence type="inferred from homology"/>
<dbReference type="PANTHER" id="PTHR17224">
    <property type="entry name" value="PEPTIDYL-TRNA HYDROLASE"/>
    <property type="match status" value="1"/>
</dbReference>
<evidence type="ECO:0000256" key="3">
    <source>
        <dbReference type="ARBA" id="ARBA00022801"/>
    </source>
</evidence>
<dbReference type="InterPro" id="IPR001328">
    <property type="entry name" value="Pept_tRNA_hydro"/>
</dbReference>
<dbReference type="GO" id="GO:0004045">
    <property type="term" value="F:peptidyl-tRNA hydrolase activity"/>
    <property type="evidence" value="ECO:0007669"/>
    <property type="project" value="UniProtKB-EC"/>
</dbReference>
<dbReference type="SUPFAM" id="SSF53178">
    <property type="entry name" value="Peptidyl-tRNA hydrolase-like"/>
    <property type="match status" value="1"/>
</dbReference>
<keyword evidence="2" id="KW-0820">tRNA-binding</keyword>
<dbReference type="PROSITE" id="PS01195">
    <property type="entry name" value="PEPT_TRNA_HYDROL_1"/>
    <property type="match status" value="1"/>
</dbReference>
<keyword evidence="3 6" id="KW-0378">Hydrolase</keyword>
<dbReference type="InterPro" id="IPR018171">
    <property type="entry name" value="Pept_tRNA_hydro_CS"/>
</dbReference>
<evidence type="ECO:0000256" key="1">
    <source>
        <dbReference type="ARBA" id="ARBA00013260"/>
    </source>
</evidence>
<dbReference type="Pfam" id="PF01195">
    <property type="entry name" value="Pept_tRNA_hydro"/>
    <property type="match status" value="1"/>
</dbReference>
<organism evidence="6">
    <name type="scientific">hydrothermal vent metagenome</name>
    <dbReference type="NCBI Taxonomy" id="652676"/>
    <lineage>
        <taxon>unclassified sequences</taxon>
        <taxon>metagenomes</taxon>
        <taxon>ecological metagenomes</taxon>
    </lineage>
</organism>
<dbReference type="GO" id="GO:0000049">
    <property type="term" value="F:tRNA binding"/>
    <property type="evidence" value="ECO:0007669"/>
    <property type="project" value="UniProtKB-KW"/>
</dbReference>
<evidence type="ECO:0000256" key="2">
    <source>
        <dbReference type="ARBA" id="ARBA00022555"/>
    </source>
</evidence>
<sequence length="193" mass="21656">MAQIKLIAGLGNPGTQYEATRHNVGFWFLNELARSKGAQFKHERKFHGEVAKVNLEGQDIWLIKPLTYMNRSGQAVASLAHFYKIPPESILVVHDELDIATGLIRLKKGGGHGGHNGLRDMIAQLGDKGFMRLRLGIDHPGHSSEVSHYVLSKPKPEDARLMEYAIDEVLRQLHLIIPGEMEKAMNHLHSYKP</sequence>
<dbReference type="FunFam" id="3.40.50.1470:FF:000001">
    <property type="entry name" value="Peptidyl-tRNA hydrolase"/>
    <property type="match status" value="1"/>
</dbReference>
<dbReference type="PROSITE" id="PS01196">
    <property type="entry name" value="PEPT_TRNA_HYDROL_2"/>
    <property type="match status" value="1"/>
</dbReference>
<reference evidence="6" key="1">
    <citation type="submission" date="2018-06" db="EMBL/GenBank/DDBJ databases">
        <authorList>
            <person name="Zhirakovskaya E."/>
        </authorList>
    </citation>
    <scope>NUCLEOTIDE SEQUENCE</scope>
</reference>
<evidence type="ECO:0000313" key="6">
    <source>
        <dbReference type="EMBL" id="VAW87060.1"/>
    </source>
</evidence>
<keyword evidence="4" id="KW-0694">RNA-binding</keyword>
<dbReference type="CDD" id="cd00462">
    <property type="entry name" value="PTH"/>
    <property type="match status" value="1"/>
</dbReference>
<dbReference type="NCBIfam" id="TIGR00447">
    <property type="entry name" value="pth"/>
    <property type="match status" value="1"/>
</dbReference>
<protein>
    <recommendedName>
        <fullName evidence="1">peptidyl-tRNA hydrolase</fullName>
        <ecNumber evidence="1">3.1.1.29</ecNumber>
    </recommendedName>
</protein>
<dbReference type="Gene3D" id="3.40.50.1470">
    <property type="entry name" value="Peptidyl-tRNA hydrolase"/>
    <property type="match status" value="1"/>
</dbReference>
<comment type="similarity">
    <text evidence="5">Belongs to the PTH family.</text>
</comment>